<dbReference type="GO" id="GO:0043565">
    <property type="term" value="F:sequence-specific DNA binding"/>
    <property type="evidence" value="ECO:0007669"/>
    <property type="project" value="InterPro"/>
</dbReference>
<accession>A0A317PHT3</accession>
<dbReference type="InterPro" id="IPR000485">
    <property type="entry name" value="AsnC-type_HTH_dom"/>
</dbReference>
<evidence type="ECO:0000259" key="4">
    <source>
        <dbReference type="PROSITE" id="PS50956"/>
    </source>
</evidence>
<dbReference type="AlphaFoldDB" id="A0A317PHT3"/>
<reference evidence="5 6" key="1">
    <citation type="submission" date="2018-05" db="EMBL/GenBank/DDBJ databases">
        <title>Genomic Encyclopedia of Type Strains, Phase IV (KMG-IV): sequencing the most valuable type-strain genomes for metagenomic binning, comparative biology and taxonomic classification.</title>
        <authorList>
            <person name="Goeker M."/>
        </authorList>
    </citation>
    <scope>NUCLEOTIDE SEQUENCE [LARGE SCALE GENOMIC DNA]</scope>
    <source>
        <strain evidence="5 6">DSM 16791</strain>
    </source>
</reference>
<dbReference type="Pfam" id="PF13412">
    <property type="entry name" value="HTH_24"/>
    <property type="match status" value="1"/>
</dbReference>
<sequence length="152" mass="17011">MSVENQKSVDDTDLRILALLADDGRIALTELARRAGMSGPGVAERIRRLEQRGVIRAFTVDVDLAALGFSLHAIVRIKPRPGSLHLVERMILDEPRFIDCDKVTGDDCFVARLALRDIAELDRILDPFHDRAETSTAIVKSSPVRRRMPLQQ</sequence>
<name>A0A317PHT3_9HYPH</name>
<dbReference type="Gene3D" id="3.30.70.920">
    <property type="match status" value="1"/>
</dbReference>
<dbReference type="PANTHER" id="PTHR30154:SF51">
    <property type="entry name" value="ASNC-FAMILY TRANSCRIPTIONAL REGULATORY PROTEIN"/>
    <property type="match status" value="1"/>
</dbReference>
<dbReference type="InterPro" id="IPR019888">
    <property type="entry name" value="Tscrpt_reg_AsnC-like"/>
</dbReference>
<dbReference type="CDD" id="cd00090">
    <property type="entry name" value="HTH_ARSR"/>
    <property type="match status" value="1"/>
</dbReference>
<dbReference type="RefSeq" id="WP_245415378.1">
    <property type="nucleotide sequence ID" value="NZ_QGTR01000004.1"/>
</dbReference>
<dbReference type="InterPro" id="IPR011008">
    <property type="entry name" value="Dimeric_a/b-barrel"/>
</dbReference>
<gene>
    <name evidence="5" type="ORF">DFR52_104241</name>
</gene>
<dbReference type="PROSITE" id="PS50956">
    <property type="entry name" value="HTH_ASNC_2"/>
    <property type="match status" value="1"/>
</dbReference>
<keyword evidence="3" id="KW-0804">Transcription</keyword>
<protein>
    <submittedName>
        <fullName evidence="5">AsnC family transcriptional regulator</fullName>
    </submittedName>
</protein>
<dbReference type="EMBL" id="QGTR01000004">
    <property type="protein sequence ID" value="PWV98950.1"/>
    <property type="molecule type" value="Genomic_DNA"/>
</dbReference>
<proteinExistence type="predicted"/>
<dbReference type="PANTHER" id="PTHR30154">
    <property type="entry name" value="LEUCINE-RESPONSIVE REGULATORY PROTEIN"/>
    <property type="match status" value="1"/>
</dbReference>
<evidence type="ECO:0000256" key="2">
    <source>
        <dbReference type="ARBA" id="ARBA00023125"/>
    </source>
</evidence>
<dbReference type="InterPro" id="IPR011991">
    <property type="entry name" value="ArsR-like_HTH"/>
</dbReference>
<dbReference type="SUPFAM" id="SSF54909">
    <property type="entry name" value="Dimeric alpha+beta barrel"/>
    <property type="match status" value="1"/>
</dbReference>
<dbReference type="InterPro" id="IPR036390">
    <property type="entry name" value="WH_DNA-bd_sf"/>
</dbReference>
<dbReference type="SMART" id="SM00344">
    <property type="entry name" value="HTH_ASNC"/>
    <property type="match status" value="1"/>
</dbReference>
<keyword evidence="1" id="KW-0805">Transcription regulation</keyword>
<dbReference type="GO" id="GO:0006355">
    <property type="term" value="P:regulation of DNA-templated transcription"/>
    <property type="evidence" value="ECO:0007669"/>
    <property type="project" value="UniProtKB-ARBA"/>
</dbReference>
<evidence type="ECO:0000313" key="6">
    <source>
        <dbReference type="Proteomes" id="UP000246352"/>
    </source>
</evidence>
<evidence type="ECO:0000256" key="1">
    <source>
        <dbReference type="ARBA" id="ARBA00023015"/>
    </source>
</evidence>
<keyword evidence="2" id="KW-0238">DNA-binding</keyword>
<keyword evidence="6" id="KW-1185">Reference proteome</keyword>
<evidence type="ECO:0000313" key="5">
    <source>
        <dbReference type="EMBL" id="PWV98950.1"/>
    </source>
</evidence>
<dbReference type="SUPFAM" id="SSF46785">
    <property type="entry name" value="Winged helix' DNA-binding domain"/>
    <property type="match status" value="1"/>
</dbReference>
<organism evidence="5 6">
    <name type="scientific">Hoeflea marina</name>
    <dbReference type="NCBI Taxonomy" id="274592"/>
    <lineage>
        <taxon>Bacteria</taxon>
        <taxon>Pseudomonadati</taxon>
        <taxon>Pseudomonadota</taxon>
        <taxon>Alphaproteobacteria</taxon>
        <taxon>Hyphomicrobiales</taxon>
        <taxon>Rhizobiaceae</taxon>
        <taxon>Hoeflea</taxon>
    </lineage>
</organism>
<feature type="domain" description="HTH asnC-type" evidence="4">
    <location>
        <begin position="9"/>
        <end position="70"/>
    </location>
</feature>
<dbReference type="GO" id="GO:0005829">
    <property type="term" value="C:cytosol"/>
    <property type="evidence" value="ECO:0007669"/>
    <property type="project" value="TreeGrafter"/>
</dbReference>
<dbReference type="PRINTS" id="PR00033">
    <property type="entry name" value="HTHASNC"/>
</dbReference>
<dbReference type="GO" id="GO:0043200">
    <property type="term" value="P:response to amino acid"/>
    <property type="evidence" value="ECO:0007669"/>
    <property type="project" value="TreeGrafter"/>
</dbReference>
<dbReference type="Pfam" id="PF01037">
    <property type="entry name" value="AsnC_trans_reg"/>
    <property type="match status" value="1"/>
</dbReference>
<dbReference type="Gene3D" id="1.10.10.10">
    <property type="entry name" value="Winged helix-like DNA-binding domain superfamily/Winged helix DNA-binding domain"/>
    <property type="match status" value="1"/>
</dbReference>
<comment type="caution">
    <text evidence="5">The sequence shown here is derived from an EMBL/GenBank/DDBJ whole genome shotgun (WGS) entry which is preliminary data.</text>
</comment>
<dbReference type="InterPro" id="IPR036388">
    <property type="entry name" value="WH-like_DNA-bd_sf"/>
</dbReference>
<evidence type="ECO:0000256" key="3">
    <source>
        <dbReference type="ARBA" id="ARBA00023163"/>
    </source>
</evidence>
<dbReference type="InterPro" id="IPR019887">
    <property type="entry name" value="Tscrpt_reg_AsnC/Lrp_C"/>
</dbReference>
<dbReference type="Proteomes" id="UP000246352">
    <property type="component" value="Unassembled WGS sequence"/>
</dbReference>